<dbReference type="InterPro" id="IPR025737">
    <property type="entry name" value="FApF"/>
</dbReference>
<reference evidence="2 3" key="1">
    <citation type="submission" date="2022-10" db="EMBL/GenBank/DDBJ databases">
        <title>Janthinobacterium sp. hw3 Genome sequencing.</title>
        <authorList>
            <person name="Park S."/>
        </authorList>
    </citation>
    <scope>NUCLEOTIDE SEQUENCE [LARGE SCALE GENOMIC DNA]</scope>
    <source>
        <strain evidence="3">hw3</strain>
    </source>
</reference>
<dbReference type="Pfam" id="PF13557">
    <property type="entry name" value="Phenol_MetA_deg"/>
    <property type="match status" value="1"/>
</dbReference>
<keyword evidence="3" id="KW-1185">Reference proteome</keyword>
<name>A0ABT5JZL9_9BURK</name>
<dbReference type="EMBL" id="JAQQXR010000004">
    <property type="protein sequence ID" value="MDC8758182.1"/>
    <property type="molecule type" value="Genomic_DNA"/>
</dbReference>
<sequence length="253" mass="26220">MNALKWPGLLALAALAAPCHAQEEGGVSPYRPSVSSPAQLPLAGQLELELGVLNAKTGAARRTSLPYTLKLAFNEQWGVLLGGEAHVSARDGAARASGAGDTTLVLKRAFLVDAATAFGLELAMKMPTAKQAIGSGKRDYTVNGIFSKDAGGIHIDTNLNLSRLGDEADGAGRTQTGLSAALSMPLAPQWGASAELSGTRRRGAGHTAQLLLAATYSPSKQLVIDFGVAHGLSRTTPDWSLFGGVVLPLGRLW</sequence>
<feature type="signal peptide" evidence="1">
    <location>
        <begin position="1"/>
        <end position="21"/>
    </location>
</feature>
<accession>A0ABT5JZL9</accession>
<evidence type="ECO:0000313" key="3">
    <source>
        <dbReference type="Proteomes" id="UP001221208"/>
    </source>
</evidence>
<organism evidence="2 3">
    <name type="scientific">Janthinobacterium fluminis</name>
    <dbReference type="NCBI Taxonomy" id="2987524"/>
    <lineage>
        <taxon>Bacteria</taxon>
        <taxon>Pseudomonadati</taxon>
        <taxon>Pseudomonadota</taxon>
        <taxon>Betaproteobacteria</taxon>
        <taxon>Burkholderiales</taxon>
        <taxon>Oxalobacteraceae</taxon>
        <taxon>Janthinobacterium</taxon>
    </lineage>
</organism>
<evidence type="ECO:0000313" key="2">
    <source>
        <dbReference type="EMBL" id="MDC8758182.1"/>
    </source>
</evidence>
<evidence type="ECO:0000256" key="1">
    <source>
        <dbReference type="SAM" id="SignalP"/>
    </source>
</evidence>
<keyword evidence="1" id="KW-0732">Signal</keyword>
<proteinExistence type="predicted"/>
<protein>
    <submittedName>
        <fullName evidence="2">Transporter</fullName>
    </submittedName>
</protein>
<dbReference type="Proteomes" id="UP001221208">
    <property type="component" value="Unassembled WGS sequence"/>
</dbReference>
<feature type="chain" id="PRO_5047452124" evidence="1">
    <location>
        <begin position="22"/>
        <end position="253"/>
    </location>
</feature>
<gene>
    <name evidence="2" type="ORF">OIK44_11345</name>
</gene>
<dbReference type="RefSeq" id="WP_273670864.1">
    <property type="nucleotide sequence ID" value="NZ_JAQQXR010000004.1"/>
</dbReference>
<comment type="caution">
    <text evidence="2">The sequence shown here is derived from an EMBL/GenBank/DDBJ whole genome shotgun (WGS) entry which is preliminary data.</text>
</comment>